<proteinExistence type="predicted"/>
<dbReference type="Gramene" id="AET7Gv20810100.3">
    <property type="protein sequence ID" value="AET7Gv20810100.3"/>
    <property type="gene ID" value="AET7Gv20810100"/>
</dbReference>
<dbReference type="EnsemblPlants" id="AET7Gv20810100.6">
    <property type="protein sequence ID" value="AET7Gv20810100.6"/>
    <property type="gene ID" value="AET7Gv20810100"/>
</dbReference>
<reference evidence="1" key="5">
    <citation type="journal article" date="2021" name="G3 (Bethesda)">
        <title>Aegilops tauschii genome assembly Aet v5.0 features greater sequence contiguity and improved annotation.</title>
        <authorList>
            <person name="Wang L."/>
            <person name="Zhu T."/>
            <person name="Rodriguez J.C."/>
            <person name="Deal K.R."/>
            <person name="Dubcovsky J."/>
            <person name="McGuire P.E."/>
            <person name="Lux T."/>
            <person name="Spannagl M."/>
            <person name="Mayer K.F.X."/>
            <person name="Baldrich P."/>
            <person name="Meyers B.C."/>
            <person name="Huo N."/>
            <person name="Gu Y.Q."/>
            <person name="Zhou H."/>
            <person name="Devos K.M."/>
            <person name="Bennetzen J.L."/>
            <person name="Unver T."/>
            <person name="Budak H."/>
            <person name="Gulick P.J."/>
            <person name="Galiba G."/>
            <person name="Kalapos B."/>
            <person name="Nelson D.R."/>
            <person name="Li P."/>
            <person name="You F.M."/>
            <person name="Luo M.C."/>
            <person name="Dvorak J."/>
        </authorList>
    </citation>
    <scope>NUCLEOTIDE SEQUENCE [LARGE SCALE GENOMIC DNA]</scope>
    <source>
        <strain evidence="1">cv. AL8/78</strain>
    </source>
</reference>
<dbReference type="PANTHER" id="PTHR47482">
    <property type="entry name" value="OS11G0632001 PROTEIN"/>
    <property type="match status" value="1"/>
</dbReference>
<dbReference type="Proteomes" id="UP000015105">
    <property type="component" value="Chromosome 7D"/>
</dbReference>
<organism evidence="1 2">
    <name type="scientific">Aegilops tauschii subsp. strangulata</name>
    <name type="common">Goatgrass</name>
    <dbReference type="NCBI Taxonomy" id="200361"/>
    <lineage>
        <taxon>Eukaryota</taxon>
        <taxon>Viridiplantae</taxon>
        <taxon>Streptophyta</taxon>
        <taxon>Embryophyta</taxon>
        <taxon>Tracheophyta</taxon>
        <taxon>Spermatophyta</taxon>
        <taxon>Magnoliopsida</taxon>
        <taxon>Liliopsida</taxon>
        <taxon>Poales</taxon>
        <taxon>Poaceae</taxon>
        <taxon>BOP clade</taxon>
        <taxon>Pooideae</taxon>
        <taxon>Triticodae</taxon>
        <taxon>Triticeae</taxon>
        <taxon>Triticinae</taxon>
        <taxon>Aegilops</taxon>
    </lineage>
</organism>
<dbReference type="Gramene" id="AET7Gv20810100.6">
    <property type="protein sequence ID" value="AET7Gv20810100.6"/>
    <property type="gene ID" value="AET7Gv20810100"/>
</dbReference>
<protein>
    <recommendedName>
        <fullName evidence="3">Protein FAR1-RELATED SEQUENCE</fullName>
    </recommendedName>
</protein>
<keyword evidence="2" id="KW-1185">Reference proteome</keyword>
<name>A0A453S492_AEGTS</name>
<reference evidence="1" key="4">
    <citation type="submission" date="2019-03" db="UniProtKB">
        <authorList>
            <consortium name="EnsemblPlants"/>
        </authorList>
    </citation>
    <scope>IDENTIFICATION</scope>
</reference>
<reference evidence="2" key="2">
    <citation type="journal article" date="2017" name="Nat. Plants">
        <title>The Aegilops tauschii genome reveals multiple impacts of transposons.</title>
        <authorList>
            <person name="Zhao G."/>
            <person name="Zou C."/>
            <person name="Li K."/>
            <person name="Wang K."/>
            <person name="Li T."/>
            <person name="Gao L."/>
            <person name="Zhang X."/>
            <person name="Wang H."/>
            <person name="Yang Z."/>
            <person name="Liu X."/>
            <person name="Jiang W."/>
            <person name="Mao L."/>
            <person name="Kong X."/>
            <person name="Jiao Y."/>
            <person name="Jia J."/>
        </authorList>
    </citation>
    <scope>NUCLEOTIDE SEQUENCE [LARGE SCALE GENOMIC DNA]</scope>
    <source>
        <strain evidence="2">cv. AL8/78</strain>
    </source>
</reference>
<sequence length="117" mass="13220">MRHFIYGKCWLLKSKQFICGGCFYRLRIGAAAPSRTPCPNYVSAFEKARSYANNPAENVITPVIGTTFDSLGEAYYFYNLYSWEKGFVIRYGKSRLNLKRTPGSISRTTGGTAWPVP</sequence>
<dbReference type="EnsemblPlants" id="AET7Gv20810100.3">
    <property type="protein sequence ID" value="AET7Gv20810100.3"/>
    <property type="gene ID" value="AET7Gv20810100"/>
</dbReference>
<dbReference type="AlphaFoldDB" id="A0A453S492"/>
<dbReference type="PANTHER" id="PTHR47482:SF5">
    <property type="entry name" value="FAR1 DOMAIN-CONTAINING PROTEIN"/>
    <property type="match status" value="1"/>
</dbReference>
<evidence type="ECO:0000313" key="2">
    <source>
        <dbReference type="Proteomes" id="UP000015105"/>
    </source>
</evidence>
<reference evidence="2" key="1">
    <citation type="journal article" date="2014" name="Science">
        <title>Ancient hybridizations among the ancestral genomes of bread wheat.</title>
        <authorList>
            <consortium name="International Wheat Genome Sequencing Consortium,"/>
            <person name="Marcussen T."/>
            <person name="Sandve S.R."/>
            <person name="Heier L."/>
            <person name="Spannagl M."/>
            <person name="Pfeifer M."/>
            <person name="Jakobsen K.S."/>
            <person name="Wulff B.B."/>
            <person name="Steuernagel B."/>
            <person name="Mayer K.F."/>
            <person name="Olsen O.A."/>
        </authorList>
    </citation>
    <scope>NUCLEOTIDE SEQUENCE [LARGE SCALE GENOMIC DNA]</scope>
    <source>
        <strain evidence="2">cv. AL8/78</strain>
    </source>
</reference>
<reference evidence="1" key="3">
    <citation type="journal article" date="2017" name="Nature">
        <title>Genome sequence of the progenitor of the wheat D genome Aegilops tauschii.</title>
        <authorList>
            <person name="Luo M.C."/>
            <person name="Gu Y.Q."/>
            <person name="Puiu D."/>
            <person name="Wang H."/>
            <person name="Twardziok S.O."/>
            <person name="Deal K.R."/>
            <person name="Huo N."/>
            <person name="Zhu T."/>
            <person name="Wang L."/>
            <person name="Wang Y."/>
            <person name="McGuire P.E."/>
            <person name="Liu S."/>
            <person name="Long H."/>
            <person name="Ramasamy R.K."/>
            <person name="Rodriguez J.C."/>
            <person name="Van S.L."/>
            <person name="Yuan L."/>
            <person name="Wang Z."/>
            <person name="Xia Z."/>
            <person name="Xiao L."/>
            <person name="Anderson O.D."/>
            <person name="Ouyang S."/>
            <person name="Liang Y."/>
            <person name="Zimin A.V."/>
            <person name="Pertea G."/>
            <person name="Qi P."/>
            <person name="Bennetzen J.L."/>
            <person name="Dai X."/>
            <person name="Dawson M.W."/>
            <person name="Muller H.G."/>
            <person name="Kugler K."/>
            <person name="Rivarola-Duarte L."/>
            <person name="Spannagl M."/>
            <person name="Mayer K.F.X."/>
            <person name="Lu F.H."/>
            <person name="Bevan M.W."/>
            <person name="Leroy P."/>
            <person name="Li P."/>
            <person name="You F.M."/>
            <person name="Sun Q."/>
            <person name="Liu Z."/>
            <person name="Lyons E."/>
            <person name="Wicker T."/>
            <person name="Salzberg S.L."/>
            <person name="Devos K.M."/>
            <person name="Dvorak J."/>
        </authorList>
    </citation>
    <scope>NUCLEOTIDE SEQUENCE [LARGE SCALE GENOMIC DNA]</scope>
    <source>
        <strain evidence="1">cv. AL8/78</strain>
    </source>
</reference>
<accession>A0A453S492</accession>
<evidence type="ECO:0008006" key="3">
    <source>
        <dbReference type="Google" id="ProtNLM"/>
    </source>
</evidence>
<evidence type="ECO:0000313" key="1">
    <source>
        <dbReference type="EnsemblPlants" id="AET7Gv20810100.6"/>
    </source>
</evidence>